<dbReference type="InterPro" id="IPR000641">
    <property type="entry name" value="CbxX/CfxQ"/>
</dbReference>
<keyword evidence="3" id="KW-0067">ATP-binding</keyword>
<dbReference type="Pfam" id="PF13087">
    <property type="entry name" value="AAA_12"/>
    <property type="match status" value="1"/>
</dbReference>
<dbReference type="FunFam" id="3.40.50.300:FF:001660">
    <property type="entry name" value="NF-X1 finger and helicase protein, putative"/>
    <property type="match status" value="1"/>
</dbReference>
<feature type="compositionally biased region" description="Pro residues" evidence="5">
    <location>
        <begin position="2175"/>
        <end position="2186"/>
    </location>
</feature>
<dbReference type="EMBL" id="KV425572">
    <property type="protein sequence ID" value="KZT25311.1"/>
    <property type="molecule type" value="Genomic_DNA"/>
</dbReference>
<dbReference type="InterPro" id="IPR050773">
    <property type="entry name" value="CbxX/CfxQ_RuBisCO_ESX"/>
</dbReference>
<feature type="compositionally biased region" description="Basic and acidic residues" evidence="5">
    <location>
        <begin position="2263"/>
        <end position="2298"/>
    </location>
</feature>
<dbReference type="CDD" id="cd18808">
    <property type="entry name" value="SF1_C_Upf1"/>
    <property type="match status" value="1"/>
</dbReference>
<keyword evidence="7" id="KW-0378">Hydrolase</keyword>
<evidence type="ECO:0000256" key="1">
    <source>
        <dbReference type="ARBA" id="ARBA00010378"/>
    </source>
</evidence>
<keyword evidence="4" id="KW-0175">Coiled coil</keyword>
<feature type="domain" description="AAA+ ATPase" evidence="6">
    <location>
        <begin position="1619"/>
        <end position="1736"/>
    </location>
</feature>
<dbReference type="InParanoid" id="A0A165SKR8"/>
<dbReference type="Gene3D" id="3.40.50.300">
    <property type="entry name" value="P-loop containing nucleotide triphosphate hydrolases"/>
    <property type="match status" value="6"/>
</dbReference>
<proteinExistence type="inferred from homology"/>
<reference evidence="7 8" key="1">
    <citation type="journal article" date="2016" name="Mol. Biol. Evol.">
        <title>Comparative Genomics of Early-Diverging Mushroom-Forming Fungi Provides Insights into the Origins of Lignocellulose Decay Capabilities.</title>
        <authorList>
            <person name="Nagy L.G."/>
            <person name="Riley R."/>
            <person name="Tritt A."/>
            <person name="Adam C."/>
            <person name="Daum C."/>
            <person name="Floudas D."/>
            <person name="Sun H."/>
            <person name="Yadav J.S."/>
            <person name="Pangilinan J."/>
            <person name="Larsson K.H."/>
            <person name="Matsuura K."/>
            <person name="Barry K."/>
            <person name="Labutti K."/>
            <person name="Kuo R."/>
            <person name="Ohm R.A."/>
            <person name="Bhattacharya S.S."/>
            <person name="Shirouzu T."/>
            <person name="Yoshinaga Y."/>
            <person name="Martin F.M."/>
            <person name="Grigoriev I.V."/>
            <person name="Hibbett D.S."/>
        </authorList>
    </citation>
    <scope>NUCLEOTIDE SEQUENCE [LARGE SCALE GENOMIC DNA]</scope>
    <source>
        <strain evidence="7 8">HHB14362 ss-1</strain>
    </source>
</reference>
<evidence type="ECO:0000256" key="4">
    <source>
        <dbReference type="SAM" id="Coils"/>
    </source>
</evidence>
<dbReference type="InterPro" id="IPR041627">
    <property type="entry name" value="AAA_lid_6"/>
</dbReference>
<dbReference type="InterPro" id="IPR003593">
    <property type="entry name" value="AAA+_ATPase"/>
</dbReference>
<feature type="region of interest" description="Disordered" evidence="5">
    <location>
        <begin position="1252"/>
        <end position="1291"/>
    </location>
</feature>
<dbReference type="Pfam" id="PF17866">
    <property type="entry name" value="AAA_lid_6"/>
    <property type="match status" value="2"/>
</dbReference>
<dbReference type="InterPro" id="IPR041679">
    <property type="entry name" value="DNA2/NAM7-like_C"/>
</dbReference>
<keyword evidence="8" id="KW-1185">Reference proteome</keyword>
<dbReference type="CDD" id="cd00009">
    <property type="entry name" value="AAA"/>
    <property type="match status" value="3"/>
</dbReference>
<name>A0A165SKR8_9AGAM</name>
<protein>
    <submittedName>
        <fullName evidence="7">p-loop containing nucleoside triphosphate hydrolase protein</fullName>
    </submittedName>
</protein>
<evidence type="ECO:0000256" key="3">
    <source>
        <dbReference type="ARBA" id="ARBA00022840"/>
    </source>
</evidence>
<dbReference type="InterPro" id="IPR047187">
    <property type="entry name" value="SF1_C_Upf1"/>
</dbReference>
<dbReference type="OrthoDB" id="2423195at2759"/>
<feature type="region of interest" description="Disordered" evidence="5">
    <location>
        <begin position="2136"/>
        <end position="2298"/>
    </location>
</feature>
<dbReference type="GO" id="GO:0005524">
    <property type="term" value="F:ATP binding"/>
    <property type="evidence" value="ECO:0007669"/>
    <property type="project" value="UniProtKB-KW"/>
</dbReference>
<feature type="coiled-coil region" evidence="4">
    <location>
        <begin position="1163"/>
        <end position="1232"/>
    </location>
</feature>
<dbReference type="InterPro" id="IPR003959">
    <property type="entry name" value="ATPase_AAA_core"/>
</dbReference>
<dbReference type="FunFam" id="1.10.8.60:FF:000160">
    <property type="entry name" value="WGS project CABT00000000 data, contig 2.55"/>
    <property type="match status" value="1"/>
</dbReference>
<dbReference type="GO" id="GO:0004386">
    <property type="term" value="F:helicase activity"/>
    <property type="evidence" value="ECO:0007669"/>
    <property type="project" value="InterPro"/>
</dbReference>
<feature type="domain" description="AAA+ ATPase" evidence="6">
    <location>
        <begin position="1338"/>
        <end position="1474"/>
    </location>
</feature>
<dbReference type="InterPro" id="IPR027417">
    <property type="entry name" value="P-loop_NTPase"/>
</dbReference>
<dbReference type="Pfam" id="PF00004">
    <property type="entry name" value="AAA"/>
    <property type="match status" value="3"/>
</dbReference>
<dbReference type="PANTHER" id="PTHR43392:SF2">
    <property type="entry name" value="AAA-TYPE ATPASE FAMILY PROTEIN _ ANKYRIN REPEAT FAMILY PROTEIN"/>
    <property type="match status" value="1"/>
</dbReference>
<dbReference type="SUPFAM" id="SSF52540">
    <property type="entry name" value="P-loop containing nucleoside triphosphate hydrolases"/>
    <property type="match status" value="4"/>
</dbReference>
<dbReference type="Gene3D" id="1.10.8.60">
    <property type="match status" value="2"/>
</dbReference>
<evidence type="ECO:0000259" key="6">
    <source>
        <dbReference type="SMART" id="SM00382"/>
    </source>
</evidence>
<dbReference type="FunFam" id="3.40.50.300:FF:000216">
    <property type="entry name" value="Type VII secretion ATPase EccA"/>
    <property type="match status" value="3"/>
</dbReference>
<dbReference type="InterPro" id="IPR041677">
    <property type="entry name" value="DNA2/NAM7_AAA_11"/>
</dbReference>
<dbReference type="GO" id="GO:0016887">
    <property type="term" value="F:ATP hydrolysis activity"/>
    <property type="evidence" value="ECO:0007669"/>
    <property type="project" value="InterPro"/>
</dbReference>
<dbReference type="Pfam" id="PF13086">
    <property type="entry name" value="AAA_11"/>
    <property type="match status" value="1"/>
</dbReference>
<evidence type="ECO:0000256" key="5">
    <source>
        <dbReference type="SAM" id="MobiDB-lite"/>
    </source>
</evidence>
<evidence type="ECO:0000256" key="2">
    <source>
        <dbReference type="ARBA" id="ARBA00022741"/>
    </source>
</evidence>
<feature type="compositionally biased region" description="Polar residues" evidence="5">
    <location>
        <begin position="2195"/>
        <end position="2247"/>
    </location>
</feature>
<gene>
    <name evidence="7" type="ORF">NEOLEDRAFT_1114530</name>
</gene>
<organism evidence="7 8">
    <name type="scientific">Neolentinus lepideus HHB14362 ss-1</name>
    <dbReference type="NCBI Taxonomy" id="1314782"/>
    <lineage>
        <taxon>Eukaryota</taxon>
        <taxon>Fungi</taxon>
        <taxon>Dikarya</taxon>
        <taxon>Basidiomycota</taxon>
        <taxon>Agaricomycotina</taxon>
        <taxon>Agaricomycetes</taxon>
        <taxon>Gloeophyllales</taxon>
        <taxon>Gloeophyllaceae</taxon>
        <taxon>Neolentinus</taxon>
    </lineage>
</organism>
<feature type="compositionally biased region" description="Pro residues" evidence="5">
    <location>
        <begin position="1259"/>
        <end position="1271"/>
    </location>
</feature>
<dbReference type="PANTHER" id="PTHR43392">
    <property type="entry name" value="AAA-TYPE ATPASE FAMILY PROTEIN / ANKYRIN REPEAT FAMILY PROTEIN"/>
    <property type="match status" value="1"/>
</dbReference>
<dbReference type="CDD" id="cd06008">
    <property type="entry name" value="NF-X1-zinc-finger"/>
    <property type="match status" value="1"/>
</dbReference>
<dbReference type="PRINTS" id="PR00819">
    <property type="entry name" value="CBXCFQXSUPER"/>
</dbReference>
<evidence type="ECO:0000313" key="8">
    <source>
        <dbReference type="Proteomes" id="UP000076761"/>
    </source>
</evidence>
<comment type="similarity">
    <text evidence="1">Belongs to the CbxX/CfxQ family.</text>
</comment>
<sequence length="2397" mass="266201">MAVDRRLLRAILFFRLSTTMDATNRSAKLWKTLNNLIEGKVPVTRQNYLLFLEAIYTATDVVSCIDRVLQGPKGATCLQESMRIDLTATFLNGAATKFLQSVSKPELEAIGGGAYLERVVMSITEPPIFWRSFQDAFSIGQLQDDAQVCFSWLLLQLVLLPPPASTTHRALAQDSAIINALSSSSLRDVRANAEAIKNVVATSTIGDVNRSLNDGPGGRHDNDFHDFHEIAILPTADELTSKKGAFLRPSSALDDPSTADKRVAIHLDNQFRLLREDMLYEMREEIEIAVGIKKGKHRGMVFDGLTLTGLYDAPQDSRRSCKWGLTFELHSDLPQFKGVDTERRKSVLQKDRRIMKDQSLTCLIADEVIVAFPSVYRDEDLLAKKPPVIVLQFEGKRSTSKALLAIRTAKSMKLLQIDTAVFAYEPILQALQETTTMPLSRELLLFNDSDHVIEAAGQPFRIVNAIKANPLMDLQALLGTKTAIKLDEAQSRSLLSGLTQSVSLIQGPPGTGKSFIGALLAKILYDFTDKKILVVCFTNHALDQFLEDLLNIGIPSDSMVRLGSKSTSLTEHLMLKKQARIAGTRSKTDWKLIDALKSRAAMLSQSLESAFHTYERFGSDYTSLLEHLEFEHPDFFDAFRVPEVADGTKRVGKKGKVVGANYLIEQWIHGKDAGIFKSSSNVVQAADVWTMSPDARRSKQARWVQEMLADIVEAVANAGQEYNECQSSIDRRFSDGNTAIIASKRIISCTTTGAAIYRQAIRAADVDIVLVEEAGEILESHILTALSPKTEQLILIGDHKQLRPKVNNYTLTVEKGEGFDLNRSLFERLVLKGYPHETLKAQHRMRPEISRFVRELTYPDLIDAPKTQGRSDLRGVENNVVFIDHNKPEGDVSEIGEPKDVTTKASKQNTFEVRMVLKIVRYLAQQGYGTDKMVVLTPYLGQLRALQLALKQEVDPILNDLDTYDLVRAGLLTPAASKAVKKPLRIATIDNYQGEESEVVIASLTRSNAQNDIGFMFSPERLTVLLSRARDAFIMIGNASTFMKSRKGGQLWSRLFAMLQYGGHMYSGLPVKCERHPDRQALLQCPEDFDNECPDGGCLQLCGAVLSCGVHTCPMKCHQISDHSKMPCEHLSRKNCPNGHLQSWKCHQGEPISCKKCDQEAKLAEKKQREEFALQEKRDEEQRAHAQRMAELDQKIAQQRAAIRDAQLAAERAMAKQQKEKELQEATALSNQAASSVLQSAKTSLSSFVQSFMPSASNPSPPNNTTQPPPLEKTSKPKSSDPTPEDNWNRQKNLFGATSSAIDAIMELSGLEEVKAGILRIKDKVDTAARQNSSLADERFNACMLGNPGTGKTTVARLYGKFLASSGIIPGNMFVETTGSRLGNDGVSGMKKQLDDVINAGGGTIFVDEAYQLTDEHNHEGKKVLDFLLAEMENQVGKVVFVFAGYTKEMESFFEHNPGLRSRVPITFQFKDYEDAQLLDMLEKSIYKKWQGRMKVNDPAGIRGLAGRIAIRRLGRGRGTKGFGNARALANMFSKITERQSSRLSKALREGQSADDFLLVQEDIIGPEPSKVMQESKAWKKLQGMIGLGAVKKTVEYLSLTVQTNYQRELLEKEPHQVPLNRVFLGSPGTGKTTVAKLYGRILAELGLLSNGEVVVKNPADFVGAYIGHSEKQTKNILAATVGKVLVIDEAYMLYGGSGAKSGTDQFKTAVIDTIVAEVQSVPGDDRCVLLLGYKEQMEEMFQNVNPGLSRRFAIEDAFHFADYTDEELLKALELKLKDQDLTATDRAKRVAIESLSRLRNRPNFGNIGEVENLLGRAKVRYQARQATLPPEQRSPDGSFEPEDFDPEFARGEQASTNLAKLFADVIGCEGIVQKLATWQTMAKNMKSIGKDPRDQVPTNFIFKGPPGTGKTTTARKMGQVYYDMGFLSSAEVVECSVSDLVGQYVGQTGPKTRKAFEKALGRVLFVDEAYRLAEGRFAKEAIDEVVDILTQEKFRGKLIVILAGYDQDMNQLLAVNSGLASRFPEEICFTNMSPDHCLQVLKAKLAKQNVLVDALEDKQSANYQKMVDILNQLCSLPSWGNARDMETLAKLMTTVVFSSSPLPTSDAGTAKSFILSDQDAIKCIDAMLSARRERLTNVPRSRGNRLSDAPVMTADRTATPPPPASVSVSTQKAAPPPKPATPPAAKPARQPPQNVKNPANSPSNRPWSRNTADVPSNRPWRQNVTPPPQAQVQNARAELTNTTPQAVTRDPGVSDAVWQQLQRDKQSAERERQRRERAIRDAENQRRAAERKEREAREAAARLEAQLRAAKEAKEREELMRQREAERLRELKMREERARWEAKRKEEERKRQEEARVQAKLRNMGVCVAGFQWIKQGGGYRCAGGAHFISDAQLGI</sequence>
<dbReference type="Proteomes" id="UP000076761">
    <property type="component" value="Unassembled WGS sequence"/>
</dbReference>
<accession>A0A165SKR8</accession>
<evidence type="ECO:0000313" key="7">
    <source>
        <dbReference type="EMBL" id="KZT25311.1"/>
    </source>
</evidence>
<feature type="domain" description="AAA+ ATPase" evidence="6">
    <location>
        <begin position="1897"/>
        <end position="2034"/>
    </location>
</feature>
<dbReference type="STRING" id="1314782.A0A165SKR8"/>
<keyword evidence="2" id="KW-0547">Nucleotide-binding</keyword>
<feature type="domain" description="AAA+ ATPase" evidence="6">
    <location>
        <begin position="499"/>
        <end position="921"/>
    </location>
</feature>
<dbReference type="SMART" id="SM00382">
    <property type="entry name" value="AAA"/>
    <property type="match status" value="4"/>
</dbReference>
<dbReference type="CDD" id="cd17936">
    <property type="entry name" value="EEXXEc_NFX1"/>
    <property type="match status" value="1"/>
</dbReference>